<evidence type="ECO:0000313" key="1">
    <source>
        <dbReference type="EMBL" id="EXJ69530.1"/>
    </source>
</evidence>
<name>W9WWV0_9EURO</name>
<accession>W9WWV0</accession>
<dbReference type="HOGENOM" id="CLU_1570466_0_0_1"/>
<keyword evidence="2" id="KW-1185">Reference proteome</keyword>
<gene>
    <name evidence="1" type="ORF">A1O5_07566</name>
</gene>
<comment type="caution">
    <text evidence="1">The sequence shown here is derived from an EMBL/GenBank/DDBJ whole genome shotgun (WGS) entry which is preliminary data.</text>
</comment>
<proteinExistence type="predicted"/>
<dbReference type="Proteomes" id="UP000019471">
    <property type="component" value="Unassembled WGS sequence"/>
</dbReference>
<protein>
    <submittedName>
        <fullName evidence="1">Uncharacterized protein</fullName>
    </submittedName>
</protein>
<sequence length="170" mass="18348">MKSTACLNAASVAHLPTLLFRSDLTAKPWDTPECGVISYGHNVCLSSLSVKCLFSTVEIRSSSPAALEMGPLIPLTSSETNERIRQVADINSAVSSHETTNMFCAKAIPNSSDPLYAVIIVEIVDALLDDRVNLLSGMRVVSVSALVDLTHKGEILAHGRWQTVSLEQIR</sequence>
<reference evidence="1 2" key="1">
    <citation type="submission" date="2013-03" db="EMBL/GenBank/DDBJ databases">
        <title>The Genome Sequence of Cladophialophora psammophila CBS 110553.</title>
        <authorList>
            <consortium name="The Broad Institute Genomics Platform"/>
            <person name="Cuomo C."/>
            <person name="de Hoog S."/>
            <person name="Gorbushina A."/>
            <person name="Walker B."/>
            <person name="Young S.K."/>
            <person name="Zeng Q."/>
            <person name="Gargeya S."/>
            <person name="Fitzgerald M."/>
            <person name="Haas B."/>
            <person name="Abouelleil A."/>
            <person name="Allen A.W."/>
            <person name="Alvarado L."/>
            <person name="Arachchi H.M."/>
            <person name="Berlin A.M."/>
            <person name="Chapman S.B."/>
            <person name="Gainer-Dewar J."/>
            <person name="Goldberg J."/>
            <person name="Griggs A."/>
            <person name="Gujja S."/>
            <person name="Hansen M."/>
            <person name="Howarth C."/>
            <person name="Imamovic A."/>
            <person name="Ireland A."/>
            <person name="Larimer J."/>
            <person name="McCowan C."/>
            <person name="Murphy C."/>
            <person name="Pearson M."/>
            <person name="Poon T.W."/>
            <person name="Priest M."/>
            <person name="Roberts A."/>
            <person name="Saif S."/>
            <person name="Shea T."/>
            <person name="Sisk P."/>
            <person name="Sykes S."/>
            <person name="Wortman J."/>
            <person name="Nusbaum C."/>
            <person name="Birren B."/>
        </authorList>
    </citation>
    <scope>NUCLEOTIDE SEQUENCE [LARGE SCALE GENOMIC DNA]</scope>
    <source>
        <strain evidence="1 2">CBS 110553</strain>
    </source>
</reference>
<dbReference type="EMBL" id="AMGX01000011">
    <property type="protein sequence ID" value="EXJ69530.1"/>
    <property type="molecule type" value="Genomic_DNA"/>
</dbReference>
<dbReference type="RefSeq" id="XP_007746345.1">
    <property type="nucleotide sequence ID" value="XM_007748155.1"/>
</dbReference>
<dbReference type="AlphaFoldDB" id="W9WWV0"/>
<organism evidence="1 2">
    <name type="scientific">Cladophialophora psammophila CBS 110553</name>
    <dbReference type="NCBI Taxonomy" id="1182543"/>
    <lineage>
        <taxon>Eukaryota</taxon>
        <taxon>Fungi</taxon>
        <taxon>Dikarya</taxon>
        <taxon>Ascomycota</taxon>
        <taxon>Pezizomycotina</taxon>
        <taxon>Eurotiomycetes</taxon>
        <taxon>Chaetothyriomycetidae</taxon>
        <taxon>Chaetothyriales</taxon>
        <taxon>Herpotrichiellaceae</taxon>
        <taxon>Cladophialophora</taxon>
    </lineage>
</organism>
<dbReference type="GeneID" id="19192272"/>
<evidence type="ECO:0000313" key="2">
    <source>
        <dbReference type="Proteomes" id="UP000019471"/>
    </source>
</evidence>